<keyword evidence="4" id="KW-0808">Transferase</keyword>
<keyword evidence="5" id="KW-1185">Reference proteome</keyword>
<comment type="caution">
    <text evidence="4">The sequence shown here is derived from an EMBL/GenBank/DDBJ whole genome shotgun (WGS) entry which is preliminary data.</text>
</comment>
<keyword evidence="2" id="KW-0812">Transmembrane</keyword>
<evidence type="ECO:0000256" key="2">
    <source>
        <dbReference type="SAM" id="Phobius"/>
    </source>
</evidence>
<protein>
    <submittedName>
        <fullName evidence="4">Bacterial sugar transferase</fullName>
    </submittedName>
</protein>
<dbReference type="InterPro" id="IPR003362">
    <property type="entry name" value="Bact_transf"/>
</dbReference>
<comment type="similarity">
    <text evidence="1">Belongs to the bacterial sugar transferase family.</text>
</comment>
<keyword evidence="2" id="KW-1133">Transmembrane helix</keyword>
<sequence>MREFKKLDKKFQNEEVKYYYDILRKKRISLVTKKIFDKILALLLLILLSPIFFILIILIKLDSEGEIFYRQQRITTYGKEFKIFKFRTMVKNAEKLGTSVTLQDDKRITRVGKKIRKVRLDELPQLINILIGDMSFVGTRPEVKKYVDKYTPSMYATLLMPAGITSVASINYKDEDDEFTKYSSSKMTIDEIYIEKILPQKMKYNLEYLENFSFLEDIKIMIKTFIEVIR</sequence>
<dbReference type="Proteomes" id="UP000070467">
    <property type="component" value="Unassembled WGS sequence"/>
</dbReference>
<proteinExistence type="inferred from homology"/>
<organism evidence="4 5">
    <name type="scientific">Gemelliphila asaccharolytica</name>
    <dbReference type="NCBI Taxonomy" id="502393"/>
    <lineage>
        <taxon>Bacteria</taxon>
        <taxon>Bacillati</taxon>
        <taxon>Bacillota</taxon>
        <taxon>Bacilli</taxon>
        <taxon>Bacillales</taxon>
        <taxon>Gemellaceae</taxon>
        <taxon>Gemelliphila</taxon>
    </lineage>
</organism>
<dbReference type="EMBL" id="LSDB01000020">
    <property type="protein sequence ID" value="KXB58212.1"/>
    <property type="molecule type" value="Genomic_DNA"/>
</dbReference>
<evidence type="ECO:0000256" key="1">
    <source>
        <dbReference type="ARBA" id="ARBA00006464"/>
    </source>
</evidence>
<gene>
    <name evidence="4" type="ORF">HMPREF1871_00600</name>
</gene>
<dbReference type="Pfam" id="PF02397">
    <property type="entry name" value="Bac_transf"/>
    <property type="match status" value="1"/>
</dbReference>
<dbReference type="PANTHER" id="PTHR30576:SF0">
    <property type="entry name" value="UNDECAPRENYL-PHOSPHATE N-ACETYLGALACTOSAMINYL 1-PHOSPHATE TRANSFERASE-RELATED"/>
    <property type="match status" value="1"/>
</dbReference>
<feature type="transmembrane region" description="Helical" evidence="2">
    <location>
        <begin position="35"/>
        <end position="59"/>
    </location>
</feature>
<dbReference type="PANTHER" id="PTHR30576">
    <property type="entry name" value="COLANIC BIOSYNTHESIS UDP-GLUCOSE LIPID CARRIER TRANSFERASE"/>
    <property type="match status" value="1"/>
</dbReference>
<dbReference type="GO" id="GO:0016740">
    <property type="term" value="F:transferase activity"/>
    <property type="evidence" value="ECO:0007669"/>
    <property type="project" value="UniProtKB-KW"/>
</dbReference>
<accession>A0ABR5TM38</accession>
<evidence type="ECO:0000259" key="3">
    <source>
        <dbReference type="Pfam" id="PF02397"/>
    </source>
</evidence>
<keyword evidence="2" id="KW-0472">Membrane</keyword>
<dbReference type="RefSeq" id="WP_066129901.1">
    <property type="nucleotide sequence ID" value="NZ_KQ959873.1"/>
</dbReference>
<name>A0ABR5TM38_9BACL</name>
<feature type="domain" description="Bacterial sugar transferase" evidence="3">
    <location>
        <begin position="33"/>
        <end position="229"/>
    </location>
</feature>
<evidence type="ECO:0000313" key="5">
    <source>
        <dbReference type="Proteomes" id="UP000070467"/>
    </source>
</evidence>
<reference evidence="4 5" key="1">
    <citation type="submission" date="2016-01" db="EMBL/GenBank/DDBJ databases">
        <authorList>
            <person name="Mitreva M."/>
            <person name="Pepin K.H."/>
            <person name="Mihindukulasuriya K.A."/>
            <person name="Fulton R."/>
            <person name="Fronick C."/>
            <person name="O'Laughlin M."/>
            <person name="Miner T."/>
            <person name="Herter B."/>
            <person name="Rosa B.A."/>
            <person name="Cordes M."/>
            <person name="Tomlinson C."/>
            <person name="Wollam A."/>
            <person name="Palsikar V.B."/>
            <person name="Mardis E.R."/>
            <person name="Wilson R.K."/>
        </authorList>
    </citation>
    <scope>NUCLEOTIDE SEQUENCE [LARGE SCALE GENOMIC DNA]</scope>
    <source>
        <strain evidence="4 5">KA00071</strain>
    </source>
</reference>
<evidence type="ECO:0000313" key="4">
    <source>
        <dbReference type="EMBL" id="KXB58212.1"/>
    </source>
</evidence>